<name>A0AAP2CM20_9BACT</name>
<dbReference type="AlphaFoldDB" id="A0AAP2CM20"/>
<dbReference type="RefSeq" id="WP_213946622.1">
    <property type="nucleotide sequence ID" value="NZ_JAHBGI010000002.1"/>
</dbReference>
<sequence length="251" mass="29569">MIVLDRETHFSIIFQRAHGMLAAKIAEKLEPALRPPAKYWLETLVAIADHDDGRRGWNGDFHLNDKGFPKDFTEFGFDYEQAVRVVNTAECKSSWVCLMVSMHLVELYSALEEAKKLVEDELARQKKLREFLHLPKEDAEAYYRLVKWCDELSLRVCKEQFPDSFPGDFLEKLPRGKSSYLGRKSELVVYPWVFEKEKVCFEYEYRDIPKREYKDDSDLREELTKAKICISPVDFKRGDVTRLFNVEHQPF</sequence>
<evidence type="ECO:0000313" key="2">
    <source>
        <dbReference type="Proteomes" id="UP001319104"/>
    </source>
</evidence>
<dbReference type="Pfam" id="PF13030">
    <property type="entry name" value="DUF3891"/>
    <property type="match status" value="1"/>
</dbReference>
<accession>A0AAP2CM20</accession>
<dbReference type="Proteomes" id="UP001319104">
    <property type="component" value="Unassembled WGS sequence"/>
</dbReference>
<organism evidence="1 2">
    <name type="scientific">Litoribacter ruber</name>
    <dbReference type="NCBI Taxonomy" id="702568"/>
    <lineage>
        <taxon>Bacteria</taxon>
        <taxon>Pseudomonadati</taxon>
        <taxon>Bacteroidota</taxon>
        <taxon>Cytophagia</taxon>
        <taxon>Cytophagales</taxon>
        <taxon>Cyclobacteriaceae</taxon>
        <taxon>Litoribacter</taxon>
    </lineage>
</organism>
<keyword evidence="2" id="KW-1185">Reference proteome</keyword>
<reference evidence="1 2" key="1">
    <citation type="submission" date="2021-05" db="EMBL/GenBank/DDBJ databases">
        <authorList>
            <person name="Zhang Z.D."/>
            <person name="Osman G."/>
        </authorList>
    </citation>
    <scope>NUCLEOTIDE SEQUENCE [LARGE SCALE GENOMIC DNA]</scope>
    <source>
        <strain evidence="1 2">KCTC 32217</strain>
    </source>
</reference>
<comment type="caution">
    <text evidence="1">The sequence shown here is derived from an EMBL/GenBank/DDBJ whole genome shotgun (WGS) entry which is preliminary data.</text>
</comment>
<protein>
    <submittedName>
        <fullName evidence="1">DUF3891 family protein</fullName>
    </submittedName>
</protein>
<evidence type="ECO:0000313" key="1">
    <source>
        <dbReference type="EMBL" id="MBS9525761.1"/>
    </source>
</evidence>
<gene>
    <name evidence="1" type="ORF">KI659_17205</name>
</gene>
<dbReference type="InterPro" id="IPR024992">
    <property type="entry name" value="DUF3891"/>
</dbReference>
<proteinExistence type="predicted"/>
<dbReference type="EMBL" id="JAHCMY010000019">
    <property type="protein sequence ID" value="MBS9525761.1"/>
    <property type="molecule type" value="Genomic_DNA"/>
</dbReference>